<dbReference type="EMBL" id="PNIN01000050">
    <property type="protein sequence ID" value="PMP70700.1"/>
    <property type="molecule type" value="Genomic_DNA"/>
</dbReference>
<gene>
    <name evidence="1" type="ORF">C0187_05185</name>
</gene>
<protein>
    <submittedName>
        <fullName evidence="1">Glutamyl-tRNA amidotransferase</fullName>
    </submittedName>
</protein>
<dbReference type="PANTHER" id="PTHR28055">
    <property type="entry name" value="ALTERED INHERITANCE OF MITOCHONDRIA PROTEIN 41, MITOCHONDRIAL"/>
    <property type="match status" value="1"/>
</dbReference>
<dbReference type="GO" id="GO:0016884">
    <property type="term" value="F:carbon-nitrogen ligase activity, with glutamine as amido-N-donor"/>
    <property type="evidence" value="ECO:0007669"/>
    <property type="project" value="InterPro"/>
</dbReference>
<dbReference type="InterPro" id="IPR023168">
    <property type="entry name" value="GatB_Yqey_C_2"/>
</dbReference>
<keyword evidence="1" id="KW-0808">Transferase</keyword>
<comment type="caution">
    <text evidence="1">The sequence shown here is derived from an EMBL/GenBank/DDBJ whole genome shotgun (WGS) entry which is preliminary data.</text>
</comment>
<evidence type="ECO:0000313" key="1">
    <source>
        <dbReference type="EMBL" id="PMP70700.1"/>
    </source>
</evidence>
<dbReference type="Gene3D" id="1.10.10.410">
    <property type="match status" value="1"/>
</dbReference>
<organism evidence="1 2">
    <name type="scientific">Calditerrivibrio nitroreducens</name>
    <dbReference type="NCBI Taxonomy" id="477976"/>
    <lineage>
        <taxon>Bacteria</taxon>
        <taxon>Pseudomonadati</taxon>
        <taxon>Deferribacterota</taxon>
        <taxon>Deferribacteres</taxon>
        <taxon>Deferribacterales</taxon>
        <taxon>Calditerrivibrionaceae</taxon>
    </lineage>
</organism>
<sequence>MGLKEMINEDMKQYMKEKNQLALNAVRMIKAEIKNAEIAKIGELSDDEVVKVIQSSIKKRRDSIEQFKNAGRNDLVEKEEEELKYLEKYLPKGLNKDEVIAIIKEEVAKVDITDKKNFGVVMRSVMGRIQGRYDGKEVNTLVNDVISGKI</sequence>
<name>A0A2J6WJZ3_9BACT</name>
<accession>A0A2J6WJZ3</accession>
<dbReference type="InterPro" id="IPR019004">
    <property type="entry name" value="YqeY/Aim41"/>
</dbReference>
<reference evidence="1 2" key="1">
    <citation type="submission" date="2018-01" db="EMBL/GenBank/DDBJ databases">
        <title>Metagenomic assembled genomes from two thermal pools in the Uzon Caldera, Kamchatka, Russia.</title>
        <authorList>
            <person name="Wilkins L."/>
            <person name="Ettinger C."/>
        </authorList>
    </citation>
    <scope>NUCLEOTIDE SEQUENCE [LARGE SCALE GENOMIC DNA]</scope>
    <source>
        <strain evidence="1">ZAV-05</strain>
    </source>
</reference>
<evidence type="ECO:0000313" key="2">
    <source>
        <dbReference type="Proteomes" id="UP000242881"/>
    </source>
</evidence>
<dbReference type="InterPro" id="IPR042184">
    <property type="entry name" value="YqeY/Aim41_N"/>
</dbReference>
<dbReference type="Pfam" id="PF09424">
    <property type="entry name" value="YqeY"/>
    <property type="match status" value="1"/>
</dbReference>
<dbReference type="PANTHER" id="PTHR28055:SF1">
    <property type="entry name" value="ALTERED INHERITANCE OF MITOCHONDRIA PROTEIN 41, MITOCHONDRIAL"/>
    <property type="match status" value="1"/>
</dbReference>
<dbReference type="Gene3D" id="1.10.1510.10">
    <property type="entry name" value="Uncharacterised protein YqeY/AIM41 PF09424, N-terminal domain"/>
    <property type="match status" value="1"/>
</dbReference>
<dbReference type="InterPro" id="IPR003789">
    <property type="entry name" value="Asn/Gln_tRNA_amidoTrase-B-like"/>
</dbReference>
<proteinExistence type="predicted"/>
<dbReference type="GO" id="GO:0016740">
    <property type="term" value="F:transferase activity"/>
    <property type="evidence" value="ECO:0007669"/>
    <property type="project" value="UniProtKB-KW"/>
</dbReference>
<dbReference type="SUPFAM" id="SSF89095">
    <property type="entry name" value="GatB/YqeY motif"/>
    <property type="match status" value="1"/>
</dbReference>
<dbReference type="Proteomes" id="UP000242881">
    <property type="component" value="Unassembled WGS sequence"/>
</dbReference>
<dbReference type="AlphaFoldDB" id="A0A2J6WJZ3"/>